<dbReference type="PROSITE" id="PS50109">
    <property type="entry name" value="HIS_KIN"/>
    <property type="match status" value="1"/>
</dbReference>
<evidence type="ECO:0000256" key="4">
    <source>
        <dbReference type="ARBA" id="ARBA00022679"/>
    </source>
</evidence>
<dbReference type="SUPFAM" id="SSF47384">
    <property type="entry name" value="Homodimeric domain of signal transducing histidine kinase"/>
    <property type="match status" value="1"/>
</dbReference>
<dbReference type="Proteomes" id="UP000326611">
    <property type="component" value="Unassembled WGS sequence"/>
</dbReference>
<accession>A0A5E7QZW6</accession>
<dbReference type="SMART" id="SM00388">
    <property type="entry name" value="HisKA"/>
    <property type="match status" value="1"/>
</dbReference>
<reference evidence="11 12" key="1">
    <citation type="submission" date="2019-09" db="EMBL/GenBank/DDBJ databases">
        <authorList>
            <person name="Chandra G."/>
            <person name="Truman W A."/>
        </authorList>
    </citation>
    <scope>NUCLEOTIDE SEQUENCE [LARGE SCALE GENOMIC DNA]</scope>
    <source>
        <strain evidence="11">PS918</strain>
    </source>
</reference>
<dbReference type="SUPFAM" id="SSF55874">
    <property type="entry name" value="ATPase domain of HSP90 chaperone/DNA topoisomerase II/histidine kinase"/>
    <property type="match status" value="1"/>
</dbReference>
<feature type="transmembrane region" description="Helical" evidence="9">
    <location>
        <begin position="7"/>
        <end position="28"/>
    </location>
</feature>
<dbReference type="PANTHER" id="PTHR43065">
    <property type="entry name" value="SENSOR HISTIDINE KINASE"/>
    <property type="match status" value="1"/>
</dbReference>
<organism evidence="11 12">
    <name type="scientific">Pseudomonas fluorescens</name>
    <dbReference type="NCBI Taxonomy" id="294"/>
    <lineage>
        <taxon>Bacteria</taxon>
        <taxon>Pseudomonadati</taxon>
        <taxon>Pseudomonadota</taxon>
        <taxon>Gammaproteobacteria</taxon>
        <taxon>Pseudomonadales</taxon>
        <taxon>Pseudomonadaceae</taxon>
        <taxon>Pseudomonas</taxon>
    </lineage>
</organism>
<evidence type="ECO:0000256" key="6">
    <source>
        <dbReference type="ARBA" id="ARBA00022777"/>
    </source>
</evidence>
<evidence type="ECO:0000313" key="11">
    <source>
        <dbReference type="EMBL" id="VVP67364.1"/>
    </source>
</evidence>
<evidence type="ECO:0000259" key="10">
    <source>
        <dbReference type="PROSITE" id="PS50109"/>
    </source>
</evidence>
<keyword evidence="9" id="KW-0812">Transmembrane</keyword>
<dbReference type="FunFam" id="3.30.565.10:FF:000042">
    <property type="entry name" value="Two-component sensor histidine kinase KdpD"/>
    <property type="match status" value="1"/>
</dbReference>
<name>A0A5E7QZW6_PSEFL</name>
<dbReference type="CDD" id="cd00082">
    <property type="entry name" value="HisKA"/>
    <property type="match status" value="1"/>
</dbReference>
<evidence type="ECO:0000256" key="9">
    <source>
        <dbReference type="SAM" id="Phobius"/>
    </source>
</evidence>
<dbReference type="InterPro" id="IPR036890">
    <property type="entry name" value="HATPase_C_sf"/>
</dbReference>
<sequence>MIDIRSGALRSSAACLGLWATTLAIFIVDTLTELDIAVAVLYVLVIMIAMGSCTLRGLRRVALICGALTLAGFFVSHLEHPFGTALARCLISLTAIGIATWLAVKNRRTSDELQEQLSLLAHTHDVEAQLHRAQLELAHISRNTTMGEMAASIAHEVNQPLAAIASSAESASRWLDRPIPDLDEARVAIKRAASNAHRASEVIRRIRNLTRKSDSHYEDLDLESVVADSLALLDREIQSQQVQLLRKVEGCSPKVSGDRIQLQQVLINLIMNSLQAMTGRKDLPRELHVRIHGKESLAVVEVRDNGPGIDPQHLALLFDAFFTTKEDGMGIGLSICRSIIELHGGRIWADSQPDGGAIFSFSLPASTTDTQRWT</sequence>
<dbReference type="OrthoDB" id="1931120at2"/>
<gene>
    <name evidence="11" type="primary">sasA_6</name>
    <name evidence="11" type="ORF">PS918_00559</name>
</gene>
<keyword evidence="9" id="KW-0472">Membrane</keyword>
<dbReference type="AlphaFoldDB" id="A0A5E7QZW6"/>
<evidence type="ECO:0000256" key="7">
    <source>
        <dbReference type="ARBA" id="ARBA00022840"/>
    </source>
</evidence>
<keyword evidence="6 11" id="KW-0418">Kinase</keyword>
<dbReference type="EMBL" id="CABVIY010000001">
    <property type="protein sequence ID" value="VVP67364.1"/>
    <property type="molecule type" value="Genomic_DNA"/>
</dbReference>
<protein>
    <recommendedName>
        <fullName evidence="2">histidine kinase</fullName>
        <ecNumber evidence="2">2.7.13.3</ecNumber>
    </recommendedName>
</protein>
<dbReference type="InterPro" id="IPR036097">
    <property type="entry name" value="HisK_dim/P_sf"/>
</dbReference>
<dbReference type="InterPro" id="IPR005467">
    <property type="entry name" value="His_kinase_dom"/>
</dbReference>
<dbReference type="EC" id="2.7.13.3" evidence="2"/>
<keyword evidence="9" id="KW-1133">Transmembrane helix</keyword>
<feature type="transmembrane region" description="Helical" evidence="9">
    <location>
        <begin position="34"/>
        <end position="54"/>
    </location>
</feature>
<evidence type="ECO:0000256" key="2">
    <source>
        <dbReference type="ARBA" id="ARBA00012438"/>
    </source>
</evidence>
<dbReference type="Pfam" id="PF02518">
    <property type="entry name" value="HATPase_c"/>
    <property type="match status" value="1"/>
</dbReference>
<keyword evidence="5" id="KW-0547">Nucleotide-binding</keyword>
<dbReference type="Gene3D" id="1.10.287.130">
    <property type="match status" value="1"/>
</dbReference>
<dbReference type="Pfam" id="PF00512">
    <property type="entry name" value="HisKA"/>
    <property type="match status" value="1"/>
</dbReference>
<keyword evidence="3" id="KW-0597">Phosphoprotein</keyword>
<dbReference type="SMART" id="SM00387">
    <property type="entry name" value="HATPase_c"/>
    <property type="match status" value="1"/>
</dbReference>
<dbReference type="PANTHER" id="PTHR43065:SF10">
    <property type="entry name" value="PEROXIDE STRESS-ACTIVATED HISTIDINE KINASE MAK3"/>
    <property type="match status" value="1"/>
</dbReference>
<evidence type="ECO:0000256" key="1">
    <source>
        <dbReference type="ARBA" id="ARBA00000085"/>
    </source>
</evidence>
<dbReference type="InterPro" id="IPR003661">
    <property type="entry name" value="HisK_dim/P_dom"/>
</dbReference>
<evidence type="ECO:0000313" key="12">
    <source>
        <dbReference type="Proteomes" id="UP000326611"/>
    </source>
</evidence>
<keyword evidence="7" id="KW-0067">ATP-binding</keyword>
<feature type="transmembrane region" description="Helical" evidence="9">
    <location>
        <begin position="61"/>
        <end position="79"/>
    </location>
</feature>
<proteinExistence type="predicted"/>
<dbReference type="InterPro" id="IPR003594">
    <property type="entry name" value="HATPase_dom"/>
</dbReference>
<dbReference type="PRINTS" id="PR00344">
    <property type="entry name" value="BCTRLSENSOR"/>
</dbReference>
<feature type="transmembrane region" description="Helical" evidence="9">
    <location>
        <begin position="85"/>
        <end position="104"/>
    </location>
</feature>
<keyword evidence="4 11" id="KW-0808">Transferase</keyword>
<dbReference type="InterPro" id="IPR004358">
    <property type="entry name" value="Sig_transdc_His_kin-like_C"/>
</dbReference>
<dbReference type="GO" id="GO:0005524">
    <property type="term" value="F:ATP binding"/>
    <property type="evidence" value="ECO:0007669"/>
    <property type="project" value="UniProtKB-KW"/>
</dbReference>
<evidence type="ECO:0000256" key="3">
    <source>
        <dbReference type="ARBA" id="ARBA00022553"/>
    </source>
</evidence>
<dbReference type="GO" id="GO:0042802">
    <property type="term" value="F:identical protein binding"/>
    <property type="evidence" value="ECO:0007669"/>
    <property type="project" value="UniProtKB-ARBA"/>
</dbReference>
<dbReference type="GO" id="GO:0000155">
    <property type="term" value="F:phosphorelay sensor kinase activity"/>
    <property type="evidence" value="ECO:0007669"/>
    <property type="project" value="InterPro"/>
</dbReference>
<evidence type="ECO:0000256" key="8">
    <source>
        <dbReference type="ARBA" id="ARBA00023012"/>
    </source>
</evidence>
<dbReference type="Gene3D" id="3.30.565.10">
    <property type="entry name" value="Histidine kinase-like ATPase, C-terminal domain"/>
    <property type="match status" value="1"/>
</dbReference>
<evidence type="ECO:0000256" key="5">
    <source>
        <dbReference type="ARBA" id="ARBA00022741"/>
    </source>
</evidence>
<keyword evidence="8" id="KW-0902">Two-component regulatory system</keyword>
<dbReference type="RefSeq" id="WP_150768743.1">
    <property type="nucleotide sequence ID" value="NZ_CABVIY010000001.1"/>
</dbReference>
<comment type="catalytic activity">
    <reaction evidence="1">
        <text>ATP + protein L-histidine = ADP + protein N-phospho-L-histidine.</text>
        <dbReference type="EC" id="2.7.13.3"/>
    </reaction>
</comment>
<feature type="domain" description="Histidine kinase" evidence="10">
    <location>
        <begin position="152"/>
        <end position="367"/>
    </location>
</feature>